<evidence type="ECO:0000313" key="3">
    <source>
        <dbReference type="Proteomes" id="UP000051589"/>
    </source>
</evidence>
<sequence>MVISGVQQLLPQVEEDFDMHWGAEVNRYRATRHLKGWMVAAAILTEIGGPFVTPVEALAATPANVEQTLVDRPGAEFLGSSSSSDKSREESHSEASPAAAEVPESETAVTDAEATNETATMESTDKPKKPDTPRPTSAKSKRPREASKPATESIDQWMPNKRLQRAIFYQLTHLSPVPDDDKT</sequence>
<keyword evidence="3" id="KW-1185">Reference proteome</keyword>
<proteinExistence type="predicted"/>
<dbReference type="AlphaFoldDB" id="A0A0R2DG20"/>
<evidence type="ECO:0000313" key="2">
    <source>
        <dbReference type="EMBL" id="KRN03008.1"/>
    </source>
</evidence>
<feature type="compositionally biased region" description="Basic and acidic residues" evidence="1">
    <location>
        <begin position="123"/>
        <end position="132"/>
    </location>
</feature>
<feature type="region of interest" description="Disordered" evidence="1">
    <location>
        <begin position="70"/>
        <end position="158"/>
    </location>
</feature>
<dbReference type="EMBL" id="AYZH01000003">
    <property type="protein sequence ID" value="KRN03008.1"/>
    <property type="molecule type" value="Genomic_DNA"/>
</dbReference>
<name>A0A0R2DG20_9LACO</name>
<protein>
    <submittedName>
        <fullName evidence="2">Uncharacterized protein</fullName>
    </submittedName>
</protein>
<feature type="compositionally biased region" description="Low complexity" evidence="1">
    <location>
        <begin position="94"/>
        <end position="110"/>
    </location>
</feature>
<dbReference type="Proteomes" id="UP000051589">
    <property type="component" value="Unassembled WGS sequence"/>
</dbReference>
<dbReference type="STRING" id="1423803.FD13_GL001325"/>
<organism evidence="2 3">
    <name type="scientific">Levilactobacillus senmaizukei DSM 21775 = NBRC 103853</name>
    <dbReference type="NCBI Taxonomy" id="1423803"/>
    <lineage>
        <taxon>Bacteria</taxon>
        <taxon>Bacillati</taxon>
        <taxon>Bacillota</taxon>
        <taxon>Bacilli</taxon>
        <taxon>Lactobacillales</taxon>
        <taxon>Lactobacillaceae</taxon>
        <taxon>Levilactobacillus</taxon>
    </lineage>
</organism>
<accession>A0A0R2DG20</accession>
<gene>
    <name evidence="2" type="ORF">FD13_GL001325</name>
</gene>
<comment type="caution">
    <text evidence="2">The sequence shown here is derived from an EMBL/GenBank/DDBJ whole genome shotgun (WGS) entry which is preliminary data.</text>
</comment>
<evidence type="ECO:0000256" key="1">
    <source>
        <dbReference type="SAM" id="MobiDB-lite"/>
    </source>
</evidence>
<dbReference type="PATRIC" id="fig|1423803.3.peg.1356"/>
<reference evidence="2 3" key="1">
    <citation type="journal article" date="2015" name="Genome Announc.">
        <title>Expanding the biotechnology potential of lactobacilli through comparative genomics of 213 strains and associated genera.</title>
        <authorList>
            <person name="Sun Z."/>
            <person name="Harris H.M."/>
            <person name="McCann A."/>
            <person name="Guo C."/>
            <person name="Argimon S."/>
            <person name="Zhang W."/>
            <person name="Yang X."/>
            <person name="Jeffery I.B."/>
            <person name="Cooney J.C."/>
            <person name="Kagawa T.F."/>
            <person name="Liu W."/>
            <person name="Song Y."/>
            <person name="Salvetti E."/>
            <person name="Wrobel A."/>
            <person name="Rasinkangas P."/>
            <person name="Parkhill J."/>
            <person name="Rea M.C."/>
            <person name="O'Sullivan O."/>
            <person name="Ritari J."/>
            <person name="Douillard F.P."/>
            <person name="Paul Ross R."/>
            <person name="Yang R."/>
            <person name="Briner A.E."/>
            <person name="Felis G.E."/>
            <person name="de Vos W.M."/>
            <person name="Barrangou R."/>
            <person name="Klaenhammer T.R."/>
            <person name="Caufield P.W."/>
            <person name="Cui Y."/>
            <person name="Zhang H."/>
            <person name="O'Toole P.W."/>
        </authorList>
    </citation>
    <scope>NUCLEOTIDE SEQUENCE [LARGE SCALE GENOMIC DNA]</scope>
    <source>
        <strain evidence="2 3">DSM 21775</strain>
    </source>
</reference>
<feature type="compositionally biased region" description="Polar residues" evidence="1">
    <location>
        <begin position="113"/>
        <end position="122"/>
    </location>
</feature>